<evidence type="ECO:0000256" key="1">
    <source>
        <dbReference type="ARBA" id="ARBA00038248"/>
    </source>
</evidence>
<dbReference type="Gene3D" id="1.20.120.330">
    <property type="entry name" value="Nucleotidyltransferases domain 2"/>
    <property type="match status" value="1"/>
</dbReference>
<dbReference type="Pfam" id="PF05168">
    <property type="entry name" value="HEPN"/>
    <property type="match status" value="1"/>
</dbReference>
<proteinExistence type="inferred from homology"/>
<dbReference type="InterPro" id="IPR052226">
    <property type="entry name" value="UPF0332_toxin"/>
</dbReference>
<dbReference type="AlphaFoldDB" id="X1Q909"/>
<evidence type="ECO:0000259" key="2">
    <source>
        <dbReference type="Pfam" id="PF05168"/>
    </source>
</evidence>
<sequence>MNPEFKDCLKKQKIKKFSRGKALVNKELKTAEDDLKTAKESFNNENYKWTTIQCYYSMFHSARALLYSKNYRERSHYCLTVALRVFYGEMGFLSIDLIEGFQKAKTLRENADYYDQWSKVGAEALLDIAKKFLNVSTKLIKSNSSNSS</sequence>
<dbReference type="PANTHER" id="PTHR36565">
    <property type="entry name" value="UPF0332 PROTEIN TM_1000"/>
    <property type="match status" value="1"/>
</dbReference>
<accession>X1Q909</accession>
<feature type="domain" description="HEPN" evidence="2">
    <location>
        <begin position="28"/>
        <end position="135"/>
    </location>
</feature>
<dbReference type="EMBL" id="BARV01030301">
    <property type="protein sequence ID" value="GAI39764.1"/>
    <property type="molecule type" value="Genomic_DNA"/>
</dbReference>
<dbReference type="PANTHER" id="PTHR36565:SF1">
    <property type="entry name" value="UPF0332 PROTEIN TM_1000"/>
    <property type="match status" value="1"/>
</dbReference>
<evidence type="ECO:0000313" key="3">
    <source>
        <dbReference type="EMBL" id="GAI39764.1"/>
    </source>
</evidence>
<organism evidence="3">
    <name type="scientific">marine sediment metagenome</name>
    <dbReference type="NCBI Taxonomy" id="412755"/>
    <lineage>
        <taxon>unclassified sequences</taxon>
        <taxon>metagenomes</taxon>
        <taxon>ecological metagenomes</taxon>
    </lineage>
</organism>
<name>X1Q909_9ZZZZ</name>
<dbReference type="InterPro" id="IPR007842">
    <property type="entry name" value="HEPN_dom"/>
</dbReference>
<comment type="caution">
    <text evidence="3">The sequence shown here is derived from an EMBL/GenBank/DDBJ whole genome shotgun (WGS) entry which is preliminary data.</text>
</comment>
<gene>
    <name evidence="3" type="ORF">S06H3_48145</name>
</gene>
<comment type="similarity">
    <text evidence="1">Belongs to the UPF0332 family.</text>
</comment>
<reference evidence="3" key="1">
    <citation type="journal article" date="2014" name="Front. Microbiol.">
        <title>High frequency of phylogenetically diverse reductive dehalogenase-homologous genes in deep subseafloor sedimentary metagenomes.</title>
        <authorList>
            <person name="Kawai M."/>
            <person name="Futagami T."/>
            <person name="Toyoda A."/>
            <person name="Takaki Y."/>
            <person name="Nishi S."/>
            <person name="Hori S."/>
            <person name="Arai W."/>
            <person name="Tsubouchi T."/>
            <person name="Morono Y."/>
            <person name="Uchiyama I."/>
            <person name="Ito T."/>
            <person name="Fujiyama A."/>
            <person name="Inagaki F."/>
            <person name="Takami H."/>
        </authorList>
    </citation>
    <scope>NUCLEOTIDE SEQUENCE</scope>
    <source>
        <strain evidence="3">Expedition CK06-06</strain>
    </source>
</reference>
<protein>
    <recommendedName>
        <fullName evidence="2">HEPN domain-containing protein</fullName>
    </recommendedName>
</protein>